<protein>
    <submittedName>
        <fullName evidence="1">Uncharacterized protein</fullName>
    </submittedName>
</protein>
<sequence>MKRLLEIHSRCGVLPWEETPTHGKHRNTSLLLARHAELSLRGVHILAPGVGKDDASLYSPRTAYLLPGN</sequence>
<evidence type="ECO:0000313" key="2">
    <source>
        <dbReference type="Proteomes" id="UP000703269"/>
    </source>
</evidence>
<dbReference type="EMBL" id="BPQB01000057">
    <property type="protein sequence ID" value="GJE96249.1"/>
    <property type="molecule type" value="Genomic_DNA"/>
</dbReference>
<dbReference type="AlphaFoldDB" id="A0A9P3LJ20"/>
<keyword evidence="2" id="KW-1185">Reference proteome</keyword>
<accession>A0A9P3LJ20</accession>
<evidence type="ECO:0000313" key="1">
    <source>
        <dbReference type="EMBL" id="GJE96249.1"/>
    </source>
</evidence>
<organism evidence="1 2">
    <name type="scientific">Phanerochaete sordida</name>
    <dbReference type="NCBI Taxonomy" id="48140"/>
    <lineage>
        <taxon>Eukaryota</taxon>
        <taxon>Fungi</taxon>
        <taxon>Dikarya</taxon>
        <taxon>Basidiomycota</taxon>
        <taxon>Agaricomycotina</taxon>
        <taxon>Agaricomycetes</taxon>
        <taxon>Polyporales</taxon>
        <taxon>Phanerochaetaceae</taxon>
        <taxon>Phanerochaete</taxon>
    </lineage>
</organism>
<comment type="caution">
    <text evidence="1">The sequence shown here is derived from an EMBL/GenBank/DDBJ whole genome shotgun (WGS) entry which is preliminary data.</text>
</comment>
<dbReference type="Proteomes" id="UP000703269">
    <property type="component" value="Unassembled WGS sequence"/>
</dbReference>
<gene>
    <name evidence="1" type="ORF">PsYK624_124430</name>
</gene>
<name>A0A9P3LJ20_9APHY</name>
<proteinExistence type="predicted"/>
<reference evidence="1 2" key="1">
    <citation type="submission" date="2021-08" db="EMBL/GenBank/DDBJ databases">
        <title>Draft Genome Sequence of Phanerochaete sordida strain YK-624.</title>
        <authorList>
            <person name="Mori T."/>
            <person name="Dohra H."/>
            <person name="Suzuki T."/>
            <person name="Kawagishi H."/>
            <person name="Hirai H."/>
        </authorList>
    </citation>
    <scope>NUCLEOTIDE SEQUENCE [LARGE SCALE GENOMIC DNA]</scope>
    <source>
        <strain evidence="1 2">YK-624</strain>
    </source>
</reference>